<dbReference type="Gene3D" id="1.10.510.10">
    <property type="entry name" value="Transferase(Phosphotransferase) domain 1"/>
    <property type="match status" value="1"/>
</dbReference>
<reference evidence="7 8" key="1">
    <citation type="journal article" date="2020" name="ISME J.">
        <title>Uncovering the hidden diversity of litter-decomposition mechanisms in mushroom-forming fungi.</title>
        <authorList>
            <person name="Floudas D."/>
            <person name="Bentzer J."/>
            <person name="Ahren D."/>
            <person name="Johansson T."/>
            <person name="Persson P."/>
            <person name="Tunlid A."/>
        </authorList>
    </citation>
    <scope>NUCLEOTIDE SEQUENCE [LARGE SCALE GENOMIC DNA]</scope>
    <source>
        <strain evidence="7 8">CBS 146.42</strain>
    </source>
</reference>
<name>A0A8H5GBE8_9AGAR</name>
<dbReference type="SUPFAM" id="SSF50729">
    <property type="entry name" value="PH domain-like"/>
    <property type="match status" value="1"/>
</dbReference>
<dbReference type="Pfam" id="PF00621">
    <property type="entry name" value="RhoGEF"/>
    <property type="match status" value="1"/>
</dbReference>
<evidence type="ECO:0000256" key="2">
    <source>
        <dbReference type="ARBA" id="ARBA00022658"/>
    </source>
</evidence>
<feature type="domain" description="DH" evidence="4">
    <location>
        <begin position="596"/>
        <end position="783"/>
    </location>
</feature>
<dbReference type="InterPro" id="IPR035899">
    <property type="entry name" value="DBL_dom_sf"/>
</dbReference>
<sequence length="1605" mass="182155">MSKEPDAYQSFVNLEVGGTHIVKSGPSREHRAQAARLLGSVGDGSRRQLGFEKELPTLPDTIDSPPFPPYSDALRQPPEEYRDRNDDDLDIIVLPRTSHSRERQSTPVPVNRGYSSQKSLISHAVPWNETDAQLAEVLGTLSRILSIREKRNALLGIRSDRAQLLVDFLDYLLSLPNYPQSTPAWLHKHAFITLRKLCEKTMLYPQCYFLGNIEFESQEDGGGFCDIHKGRYSGQILCLKVVRLYQRSDTDKLLKLFSREAILWGQLHHPNILPFYGIYYLNEAKRRICLVSPWMENGNIVVYLKKYTQVPRKPLICDVARGLSYLHAENIIHGDLKGLNVLVSSSGRASITDFGLSTVRTNKTLGMTVTASEFRGHTNRWAAPELMDDDSRSTCESDIWAFGCILTGLQPFHDCSNDSQVIRKLIQGIPPAQLNSVGTPASLFSIDKIMQSIISNCWNSKPKDRPSCAKVLRELEALDFTEPSSIGLAETPLHEGVSSAHSYQRFREAMRRHSGVSIALYQVQEILKGLHGPPNHGATDSDDPIQEDSKEDLELMRAVGHQISRESLIDLPEVGTLWVHSVPQEIVNSVSETEKKRQEAINEVIYTERDFVRDLEYLRDTWMIRLQESEVIPPERRKAFIQRVFLNVREILAVNTRLHDALSKRQKSYAVLDRIGDIFLEHVPHFGPFVTYGAHQLYGKYEFEREKEQNPAFSAFVDATERLPDSRKLELNAFLTKPTTRLAQYPLLLETVLKHTPDNSSDKTVIPKVIAKVKEFLASANTESGKTENRFNLMQLDGQLLFKPGEEVDLRLKEPGRELIYKAALQKRDGEILVYLFDHAILFTKSMHKKHHHESLRVYRRPIPLELLYITFSDDLSPANGTVRSRKQTGLVRRSSFSRDFSPSLSSHPGNSISTNGGGASGSTTTSHNYLSKPSGAYNVPTPTRNEAKGQYWIQFQYLGRKAYTLLLWANSIMSQKKWVESIQKQRVAMREKSRYFEEVVLSEGFFSGPNKVNCAAPFSHGRRVVYGTDDGVYISDLREPNREPVKVLSLLEVSQVDVLEEYQLLIVLSERQVITFPLDALDPRDPMAGLKRAKRISSHTSFFKAGFCLGRVLVCIVKSSQLSSTFKALEPIDQNVRGRSKPTFRKLLQGGNDTLKPFREFYIPIESTLIHYLETKMCVGGSWGFEIVDLETLEMKGLLDLEDESLKFLRKRENLRPVALYEIQDVFLLCYDEFAFYVNKSGQRTRDEFMVFWEGQPTGFALHEPYILAFEPNFVEIRHIETGYLAQVIQGSNLRLLFADTPPTSGIPPPKGMIPRQQPDGNGVYPHRQMPPHQQQLHEGRDEILVVSDDKVFALKPAATWRKADASKLVFFPVVVGLVDSPADNALEEENAWLWESKAELESKLGESSDSAEVLRTMAEELQGSLIAKEEELDRVMHSFNRLRFLDKLRSKTLEVLQQKVEILTTKLQEKENRIDERNIVIDPEPSFSFEEVDEETLEAFNEVERNTRHDSTPSRRAHFSQPPSVIHSRPFRPFTEASGDPDQPAHRDNAQHLHVNINQPSSFDGMGQVGDPDDVPAPFLVPLTLGALAARAHMRKTRANRLG</sequence>
<dbReference type="Proteomes" id="UP000559027">
    <property type="component" value="Unassembled WGS sequence"/>
</dbReference>
<keyword evidence="1" id="KW-0597">Phosphoprotein</keyword>
<dbReference type="InterPro" id="IPR000719">
    <property type="entry name" value="Prot_kinase_dom"/>
</dbReference>
<dbReference type="GO" id="GO:0005524">
    <property type="term" value="F:ATP binding"/>
    <property type="evidence" value="ECO:0007669"/>
    <property type="project" value="InterPro"/>
</dbReference>
<dbReference type="InterPro" id="IPR000219">
    <property type="entry name" value="DH_dom"/>
</dbReference>
<evidence type="ECO:0000259" key="6">
    <source>
        <dbReference type="PROSITE" id="PS50219"/>
    </source>
</evidence>
<dbReference type="PROSITE" id="PS00108">
    <property type="entry name" value="PROTEIN_KINASE_ST"/>
    <property type="match status" value="1"/>
</dbReference>
<evidence type="ECO:0000313" key="7">
    <source>
        <dbReference type="EMBL" id="KAF5361827.1"/>
    </source>
</evidence>
<dbReference type="InterPro" id="IPR011993">
    <property type="entry name" value="PH-like_dom_sf"/>
</dbReference>
<dbReference type="SUPFAM" id="SSF56112">
    <property type="entry name" value="Protein kinase-like (PK-like)"/>
    <property type="match status" value="1"/>
</dbReference>
<feature type="domain" description="CNH" evidence="6">
    <location>
        <begin position="1010"/>
        <end position="1305"/>
    </location>
</feature>
<dbReference type="SMART" id="SM00036">
    <property type="entry name" value="CNH"/>
    <property type="match status" value="1"/>
</dbReference>
<dbReference type="Pfam" id="PF00780">
    <property type="entry name" value="CNH"/>
    <property type="match status" value="1"/>
</dbReference>
<dbReference type="SUPFAM" id="SSF48065">
    <property type="entry name" value="DBL homology domain (DH-domain)"/>
    <property type="match status" value="1"/>
</dbReference>
<organism evidence="7 8">
    <name type="scientific">Leucocoprinus leucothites</name>
    <dbReference type="NCBI Taxonomy" id="201217"/>
    <lineage>
        <taxon>Eukaryota</taxon>
        <taxon>Fungi</taxon>
        <taxon>Dikarya</taxon>
        <taxon>Basidiomycota</taxon>
        <taxon>Agaricomycotina</taxon>
        <taxon>Agaricomycetes</taxon>
        <taxon>Agaricomycetidae</taxon>
        <taxon>Agaricales</taxon>
        <taxon>Agaricineae</taxon>
        <taxon>Agaricaceae</taxon>
        <taxon>Leucocoprinus</taxon>
    </lineage>
</organism>
<dbReference type="SMART" id="SM00325">
    <property type="entry name" value="RhoGEF"/>
    <property type="match status" value="1"/>
</dbReference>
<dbReference type="PROSITE" id="PS50010">
    <property type="entry name" value="DH_2"/>
    <property type="match status" value="1"/>
</dbReference>
<evidence type="ECO:0000256" key="1">
    <source>
        <dbReference type="ARBA" id="ARBA00022553"/>
    </source>
</evidence>
<feature type="region of interest" description="Disordered" evidence="3">
    <location>
        <begin position="881"/>
        <end position="942"/>
    </location>
</feature>
<keyword evidence="8" id="KW-1185">Reference proteome</keyword>
<dbReference type="InterPro" id="IPR008271">
    <property type="entry name" value="Ser/Thr_kinase_AS"/>
</dbReference>
<dbReference type="PANTHER" id="PTHR46572:SF2">
    <property type="entry name" value="RHO1 GDP-GTP EXCHANGE PROTEIN 1-RELATED"/>
    <property type="match status" value="1"/>
</dbReference>
<dbReference type="Pfam" id="PF15405">
    <property type="entry name" value="PH_5"/>
    <property type="match status" value="1"/>
</dbReference>
<comment type="caution">
    <text evidence="7">The sequence shown here is derived from an EMBL/GenBank/DDBJ whole genome shotgun (WGS) entry which is preliminary data.</text>
</comment>
<dbReference type="InterPro" id="IPR052233">
    <property type="entry name" value="Rho-type_GEFs"/>
</dbReference>
<dbReference type="CDD" id="cd00160">
    <property type="entry name" value="RhoGEF"/>
    <property type="match status" value="1"/>
</dbReference>
<dbReference type="InterPro" id="IPR041675">
    <property type="entry name" value="PH_5"/>
</dbReference>
<accession>A0A8H5GBE8</accession>
<gene>
    <name evidence="7" type="ORF">D9756_002264</name>
</gene>
<evidence type="ECO:0000313" key="8">
    <source>
        <dbReference type="Proteomes" id="UP000559027"/>
    </source>
</evidence>
<dbReference type="OrthoDB" id="2272012at2759"/>
<dbReference type="EMBL" id="JAACJO010000002">
    <property type="protein sequence ID" value="KAF5361827.1"/>
    <property type="molecule type" value="Genomic_DNA"/>
</dbReference>
<dbReference type="Pfam" id="PF07714">
    <property type="entry name" value="PK_Tyr_Ser-Thr"/>
    <property type="match status" value="1"/>
</dbReference>
<proteinExistence type="predicted"/>
<dbReference type="InterPro" id="IPR011009">
    <property type="entry name" value="Kinase-like_dom_sf"/>
</dbReference>
<dbReference type="Gene3D" id="2.30.29.30">
    <property type="entry name" value="Pleckstrin-homology domain (PH domain)/Phosphotyrosine-binding domain (PTB)"/>
    <property type="match status" value="1"/>
</dbReference>
<feature type="region of interest" description="Disordered" evidence="3">
    <location>
        <begin position="1507"/>
        <end position="1549"/>
    </location>
</feature>
<evidence type="ECO:0000256" key="3">
    <source>
        <dbReference type="SAM" id="MobiDB-lite"/>
    </source>
</evidence>
<evidence type="ECO:0000259" key="5">
    <source>
        <dbReference type="PROSITE" id="PS50011"/>
    </source>
</evidence>
<dbReference type="SMART" id="SM00220">
    <property type="entry name" value="S_TKc"/>
    <property type="match status" value="1"/>
</dbReference>
<keyword evidence="2" id="KW-0344">Guanine-nucleotide releasing factor</keyword>
<dbReference type="PROSITE" id="PS50219">
    <property type="entry name" value="CNH"/>
    <property type="match status" value="1"/>
</dbReference>
<feature type="compositionally biased region" description="Basic and acidic residues" evidence="3">
    <location>
        <begin position="44"/>
        <end position="55"/>
    </location>
</feature>
<protein>
    <submittedName>
        <fullName evidence="7">Uncharacterized protein</fullName>
    </submittedName>
</protein>
<dbReference type="GO" id="GO:0005085">
    <property type="term" value="F:guanyl-nucleotide exchange factor activity"/>
    <property type="evidence" value="ECO:0007669"/>
    <property type="project" value="UniProtKB-KW"/>
</dbReference>
<feature type="region of interest" description="Disordered" evidence="3">
    <location>
        <begin position="38"/>
        <end position="85"/>
    </location>
</feature>
<evidence type="ECO:0000259" key="4">
    <source>
        <dbReference type="PROSITE" id="PS50010"/>
    </source>
</evidence>
<feature type="compositionally biased region" description="Low complexity" evidence="3">
    <location>
        <begin position="893"/>
        <end position="915"/>
    </location>
</feature>
<dbReference type="PROSITE" id="PS50011">
    <property type="entry name" value="PROTEIN_KINASE_DOM"/>
    <property type="match status" value="1"/>
</dbReference>
<dbReference type="InterPro" id="IPR001245">
    <property type="entry name" value="Ser-Thr/Tyr_kinase_cat_dom"/>
</dbReference>
<dbReference type="Gene3D" id="1.20.900.10">
    <property type="entry name" value="Dbl homology (DH) domain"/>
    <property type="match status" value="1"/>
</dbReference>
<dbReference type="GO" id="GO:0004672">
    <property type="term" value="F:protein kinase activity"/>
    <property type="evidence" value="ECO:0007669"/>
    <property type="project" value="InterPro"/>
</dbReference>
<dbReference type="InterPro" id="IPR001180">
    <property type="entry name" value="CNH_dom"/>
</dbReference>
<feature type="domain" description="Protein kinase" evidence="5">
    <location>
        <begin position="213"/>
        <end position="478"/>
    </location>
</feature>
<dbReference type="PANTHER" id="PTHR46572">
    <property type="entry name" value="RHO1 GDP-GTP EXCHANGE PROTEIN 1-RELATED"/>
    <property type="match status" value="1"/>
</dbReference>